<protein>
    <recommendedName>
        <fullName evidence="4">DUF2178 domain-containing protein</fullName>
    </recommendedName>
</protein>
<comment type="caution">
    <text evidence="2">The sequence shown here is derived from an EMBL/GenBank/DDBJ whole genome shotgun (WGS) entry which is preliminary data.</text>
</comment>
<dbReference type="EMBL" id="JACIEA010000001">
    <property type="protein sequence ID" value="MBB3942022.1"/>
    <property type="molecule type" value="Genomic_DNA"/>
</dbReference>
<proteinExistence type="predicted"/>
<feature type="transmembrane region" description="Helical" evidence="1">
    <location>
        <begin position="86"/>
        <end position="106"/>
    </location>
</feature>
<evidence type="ECO:0000256" key="1">
    <source>
        <dbReference type="SAM" id="Phobius"/>
    </source>
</evidence>
<name>A0A840AYB1_9SPHN</name>
<feature type="transmembrane region" description="Helical" evidence="1">
    <location>
        <begin position="44"/>
        <end position="65"/>
    </location>
</feature>
<reference evidence="2 3" key="1">
    <citation type="submission" date="2020-08" db="EMBL/GenBank/DDBJ databases">
        <title>Genomic Encyclopedia of Type Strains, Phase IV (KMG-IV): sequencing the most valuable type-strain genomes for metagenomic binning, comparative biology and taxonomic classification.</title>
        <authorList>
            <person name="Goeker M."/>
        </authorList>
    </citation>
    <scope>NUCLEOTIDE SEQUENCE [LARGE SCALE GENOMIC DNA]</scope>
    <source>
        <strain evidence="2 3">DSM 29050</strain>
    </source>
</reference>
<keyword evidence="1" id="KW-0812">Transmembrane</keyword>
<dbReference type="AlphaFoldDB" id="A0A840AYB1"/>
<dbReference type="RefSeq" id="WP_183939283.1">
    <property type="nucleotide sequence ID" value="NZ_BAABBG010000001.1"/>
</dbReference>
<keyword evidence="1" id="KW-1133">Transmembrane helix</keyword>
<keyword evidence="1" id="KW-0472">Membrane</keyword>
<evidence type="ECO:0008006" key="4">
    <source>
        <dbReference type="Google" id="ProtNLM"/>
    </source>
</evidence>
<dbReference type="Proteomes" id="UP000581447">
    <property type="component" value="Unassembled WGS sequence"/>
</dbReference>
<sequence>MSFREKILWATLISGTAPYLWYFGSAGLALAAGNGDTSLSIGGLVNALFVGLIVMIVAVVVVAVANRGRGSMIPDEREHRIESRGISISYHMLCTGVVLTIGAAWMGWSIVIIVHMITFTFILAELTRLIVEIYGLRRGY</sequence>
<organism evidence="2 3">
    <name type="scientific">Sphingorhabdus rigui</name>
    <dbReference type="NCBI Taxonomy" id="1282858"/>
    <lineage>
        <taxon>Bacteria</taxon>
        <taxon>Pseudomonadati</taxon>
        <taxon>Pseudomonadota</taxon>
        <taxon>Alphaproteobacteria</taxon>
        <taxon>Sphingomonadales</taxon>
        <taxon>Sphingomonadaceae</taxon>
        <taxon>Sphingorhabdus</taxon>
    </lineage>
</organism>
<accession>A0A840AYB1</accession>
<feature type="transmembrane region" description="Helical" evidence="1">
    <location>
        <begin position="7"/>
        <end position="32"/>
    </location>
</feature>
<keyword evidence="3" id="KW-1185">Reference proteome</keyword>
<evidence type="ECO:0000313" key="3">
    <source>
        <dbReference type="Proteomes" id="UP000581447"/>
    </source>
</evidence>
<evidence type="ECO:0000313" key="2">
    <source>
        <dbReference type="EMBL" id="MBB3942022.1"/>
    </source>
</evidence>
<feature type="transmembrane region" description="Helical" evidence="1">
    <location>
        <begin position="112"/>
        <end position="131"/>
    </location>
</feature>
<gene>
    <name evidence="2" type="ORF">GGR91_000244</name>
</gene>